<evidence type="ECO:0000256" key="1">
    <source>
        <dbReference type="ARBA" id="ARBA00010643"/>
    </source>
</evidence>
<dbReference type="InterPro" id="IPR036249">
    <property type="entry name" value="Thioredoxin-like_sf"/>
</dbReference>
<dbReference type="InterPro" id="IPR041921">
    <property type="entry name" value="NuoE_N"/>
</dbReference>
<dbReference type="PIRSF" id="PIRSF000216">
    <property type="entry name" value="NADH_DH_24kDa"/>
    <property type="match status" value="1"/>
</dbReference>
<evidence type="ECO:0000313" key="10">
    <source>
        <dbReference type="EMBL" id="MDT0619330.1"/>
    </source>
</evidence>
<keyword evidence="6" id="KW-0411">Iron-sulfur</keyword>
<dbReference type="Gene3D" id="1.10.10.1590">
    <property type="entry name" value="NADH-quinone oxidoreductase subunit E"/>
    <property type="match status" value="1"/>
</dbReference>
<keyword evidence="4" id="KW-0479">Metal-binding</keyword>
<dbReference type="PANTHER" id="PTHR43342:SF1">
    <property type="entry name" value="BIFURCATING [FEFE] HYDROGENASE GAMMA SUBUNIT"/>
    <property type="match status" value="1"/>
</dbReference>
<keyword evidence="3" id="KW-0001">2Fe-2S</keyword>
<comment type="similarity">
    <text evidence="1">Belongs to the complex I 24 kDa subunit family.</text>
</comment>
<reference evidence="10 11" key="1">
    <citation type="submission" date="2023-09" db="EMBL/GenBank/DDBJ databases">
        <authorList>
            <person name="Rey-Velasco X."/>
        </authorList>
    </citation>
    <scope>NUCLEOTIDE SEQUENCE [LARGE SCALE GENOMIC DNA]</scope>
    <source>
        <strain evidence="10 11">P385</strain>
    </source>
</reference>
<organism evidence="10 11">
    <name type="scientific">Spectribacter acetivorans</name>
    <dbReference type="NCBI Taxonomy" id="3075603"/>
    <lineage>
        <taxon>Bacteria</taxon>
        <taxon>Pseudomonadati</taxon>
        <taxon>Pseudomonadota</taxon>
        <taxon>Gammaproteobacteria</taxon>
        <taxon>Salinisphaerales</taxon>
        <taxon>Salinisphaeraceae</taxon>
        <taxon>Spectribacter</taxon>
    </lineage>
</organism>
<evidence type="ECO:0000256" key="9">
    <source>
        <dbReference type="ARBA" id="ARBA00034078"/>
    </source>
</evidence>
<evidence type="ECO:0000313" key="11">
    <source>
        <dbReference type="Proteomes" id="UP001259982"/>
    </source>
</evidence>
<dbReference type="EMBL" id="JAVRHY010000013">
    <property type="protein sequence ID" value="MDT0619330.1"/>
    <property type="molecule type" value="Genomic_DNA"/>
</dbReference>
<keyword evidence="5" id="KW-0408">Iron</keyword>
<accession>A0ABU3BA24</accession>
<gene>
    <name evidence="10" type="ORF">RM531_12670</name>
</gene>
<evidence type="ECO:0000256" key="8">
    <source>
        <dbReference type="ARBA" id="ARBA00032788"/>
    </source>
</evidence>
<dbReference type="Pfam" id="PF01257">
    <property type="entry name" value="2Fe-2S_thioredx"/>
    <property type="match status" value="1"/>
</dbReference>
<dbReference type="Gene3D" id="3.40.30.10">
    <property type="entry name" value="Glutaredoxin"/>
    <property type="match status" value="1"/>
</dbReference>
<dbReference type="SUPFAM" id="SSF52833">
    <property type="entry name" value="Thioredoxin-like"/>
    <property type="match status" value="1"/>
</dbReference>
<dbReference type="RefSeq" id="WP_311659729.1">
    <property type="nucleotide sequence ID" value="NZ_JAVRHY010000013.1"/>
</dbReference>
<evidence type="ECO:0000256" key="6">
    <source>
        <dbReference type="ARBA" id="ARBA00023014"/>
    </source>
</evidence>
<evidence type="ECO:0000256" key="2">
    <source>
        <dbReference type="ARBA" id="ARBA00019898"/>
    </source>
</evidence>
<name>A0ABU3BA24_9GAMM</name>
<sequence>MSAEETAKSRQVEAICERHANREGPLLPILHDLQAAFGYVPGEAIGEVARYLNLSRAEVYGVVTFYHDFRRTPPRPHSLKVCRAEACQAVGGREVWAMASSLAADPACRVDVEAVYCLGNCPCAPSAQFDERTLGRLTPDRVSSLIAGAVGGEAS</sequence>
<evidence type="ECO:0000256" key="7">
    <source>
        <dbReference type="ARBA" id="ARBA00031580"/>
    </source>
</evidence>
<evidence type="ECO:0000256" key="5">
    <source>
        <dbReference type="ARBA" id="ARBA00023004"/>
    </source>
</evidence>
<evidence type="ECO:0000256" key="3">
    <source>
        <dbReference type="ARBA" id="ARBA00022714"/>
    </source>
</evidence>
<evidence type="ECO:0000256" key="4">
    <source>
        <dbReference type="ARBA" id="ARBA00022723"/>
    </source>
</evidence>
<dbReference type="InterPro" id="IPR028431">
    <property type="entry name" value="NADP_DH_HndA-like"/>
</dbReference>
<keyword evidence="11" id="KW-1185">Reference proteome</keyword>
<dbReference type="InterPro" id="IPR002023">
    <property type="entry name" value="NuoE-like"/>
</dbReference>
<comment type="caution">
    <text evidence="10">The sequence shown here is derived from an EMBL/GenBank/DDBJ whole genome shotgun (WGS) entry which is preliminary data.</text>
</comment>
<dbReference type="PANTHER" id="PTHR43342">
    <property type="entry name" value="NADH-QUINONE OXIDOREDUCTASE, E SUBUNIT"/>
    <property type="match status" value="1"/>
</dbReference>
<dbReference type="Proteomes" id="UP001259982">
    <property type="component" value="Unassembled WGS sequence"/>
</dbReference>
<proteinExistence type="inferred from homology"/>
<protein>
    <recommendedName>
        <fullName evidence="2">NADH-quinone oxidoreductase subunit E</fullName>
    </recommendedName>
    <alternativeName>
        <fullName evidence="7">NADH dehydrogenase I subunit E</fullName>
    </alternativeName>
    <alternativeName>
        <fullName evidence="8">NDH-1 subunit E</fullName>
    </alternativeName>
</protein>
<comment type="cofactor">
    <cofactor evidence="9">
        <name>[2Fe-2S] cluster</name>
        <dbReference type="ChEBI" id="CHEBI:190135"/>
    </cofactor>
</comment>